<evidence type="ECO:0000256" key="3">
    <source>
        <dbReference type="ARBA" id="ARBA00023274"/>
    </source>
</evidence>
<gene>
    <name evidence="6" type="ORF">MCAP1_000550</name>
</gene>
<organism evidence="6 7">
    <name type="scientific">Malassezia caprae</name>
    <dbReference type="NCBI Taxonomy" id="1381934"/>
    <lineage>
        <taxon>Eukaryota</taxon>
        <taxon>Fungi</taxon>
        <taxon>Dikarya</taxon>
        <taxon>Basidiomycota</taxon>
        <taxon>Ustilaginomycotina</taxon>
        <taxon>Malasseziomycetes</taxon>
        <taxon>Malasseziales</taxon>
        <taxon>Malasseziaceae</taxon>
        <taxon>Malassezia</taxon>
    </lineage>
</organism>
<proteinExistence type="inferred from homology"/>
<dbReference type="Gene3D" id="1.10.168.20">
    <property type="entry name" value="Ribosomal protein S8e, subdomain"/>
    <property type="match status" value="1"/>
</dbReference>
<reference evidence="6" key="1">
    <citation type="submission" date="2023-03" db="EMBL/GenBank/DDBJ databases">
        <title>Mating type loci evolution in Malassezia.</title>
        <authorList>
            <person name="Coelho M.A."/>
        </authorList>
    </citation>
    <scope>NUCLEOTIDE SEQUENCE</scope>
    <source>
        <strain evidence="6">CBS 10434</strain>
    </source>
</reference>
<dbReference type="PANTHER" id="PTHR10394">
    <property type="entry name" value="40S RIBOSOMAL PROTEIN S8"/>
    <property type="match status" value="1"/>
</dbReference>
<feature type="region of interest" description="Disordered" evidence="5">
    <location>
        <begin position="20"/>
        <end position="39"/>
    </location>
</feature>
<evidence type="ECO:0000256" key="1">
    <source>
        <dbReference type="ARBA" id="ARBA00005257"/>
    </source>
</evidence>
<evidence type="ECO:0000313" key="7">
    <source>
        <dbReference type="Proteomes" id="UP001220961"/>
    </source>
</evidence>
<evidence type="ECO:0000256" key="5">
    <source>
        <dbReference type="SAM" id="MobiDB-lite"/>
    </source>
</evidence>
<dbReference type="Pfam" id="PF01201">
    <property type="entry name" value="Ribosomal_S8e"/>
    <property type="match status" value="1"/>
</dbReference>
<dbReference type="GO" id="GO:1990904">
    <property type="term" value="C:ribonucleoprotein complex"/>
    <property type="evidence" value="ECO:0007669"/>
    <property type="project" value="UniProtKB-KW"/>
</dbReference>
<sequence>MDETTAPDLSLLVSAFSPSLQDWEGDSTDTKSNFSSDYDWDGPVVPSTETLSTPDLNAPLFSMYDYVDVDVPLPKEEKSDTRSATGARPSFYRKKRQFELGRQAANTRLGPKRIHDVRVRGGNIKSRALRLDSGNFAWGSEHITAKSRILGVVYNASNNELVRTNTLVKGAVIQIDATPFRMAYEKHYGQPVTKRRAAGAQPMEEVKKSNHVERKLAERRKDAKLDLLVEQQFAAGRLYAVISSRPGQSGRADGYILEGQELEFYIRRLRSAKSKHA</sequence>
<dbReference type="FunFam" id="1.10.168.20:FF:000001">
    <property type="entry name" value="40S ribosomal protein S8"/>
    <property type="match status" value="1"/>
</dbReference>
<dbReference type="Proteomes" id="UP001220961">
    <property type="component" value="Chromosome 1"/>
</dbReference>
<dbReference type="InterPro" id="IPR042563">
    <property type="entry name" value="Ribosomal_protein_eS8_euk"/>
</dbReference>
<dbReference type="NCBIfam" id="TIGR00307">
    <property type="entry name" value="eS8"/>
    <property type="match status" value="1"/>
</dbReference>
<dbReference type="AlphaFoldDB" id="A0AAF0E6I2"/>
<dbReference type="GO" id="GO:0003735">
    <property type="term" value="F:structural constituent of ribosome"/>
    <property type="evidence" value="ECO:0007669"/>
    <property type="project" value="InterPro"/>
</dbReference>
<comment type="similarity">
    <text evidence="1 4">Belongs to the eukaryotic ribosomal protein eS8 family.</text>
</comment>
<keyword evidence="7" id="KW-1185">Reference proteome</keyword>
<dbReference type="InterPro" id="IPR022309">
    <property type="entry name" value="Ribosomal_Se8/biogenesis_NSA2"/>
</dbReference>
<name>A0AAF0E6I2_9BASI</name>
<dbReference type="CDD" id="cd11380">
    <property type="entry name" value="Ribosomal_S8e_like"/>
    <property type="match status" value="1"/>
</dbReference>
<evidence type="ECO:0000256" key="2">
    <source>
        <dbReference type="ARBA" id="ARBA00022980"/>
    </source>
</evidence>
<dbReference type="GO" id="GO:0006412">
    <property type="term" value="P:translation"/>
    <property type="evidence" value="ECO:0007669"/>
    <property type="project" value="InterPro"/>
</dbReference>
<evidence type="ECO:0000256" key="4">
    <source>
        <dbReference type="RuleBase" id="RU000669"/>
    </source>
</evidence>
<evidence type="ECO:0000313" key="6">
    <source>
        <dbReference type="EMBL" id="WFD18348.1"/>
    </source>
</evidence>
<protein>
    <recommendedName>
        <fullName evidence="4">40S ribosomal protein S8</fullName>
    </recommendedName>
</protein>
<accession>A0AAF0E6I2</accession>
<dbReference type="InterPro" id="IPR001047">
    <property type="entry name" value="Ribosomal_eS8"/>
</dbReference>
<keyword evidence="3 4" id="KW-0687">Ribonucleoprotein</keyword>
<keyword evidence="2 4" id="KW-0689">Ribosomal protein</keyword>
<dbReference type="Gene3D" id="3.10.290.70">
    <property type="match status" value="1"/>
</dbReference>
<dbReference type="EMBL" id="CP119908">
    <property type="protein sequence ID" value="WFD18348.1"/>
    <property type="molecule type" value="Genomic_DNA"/>
</dbReference>
<dbReference type="GO" id="GO:0005840">
    <property type="term" value="C:ribosome"/>
    <property type="evidence" value="ECO:0007669"/>
    <property type="project" value="UniProtKB-KW"/>
</dbReference>